<accession>E7GD24</accession>
<gene>
    <name evidence="1" type="ORF">HMPREF9488_02667</name>
</gene>
<dbReference type="HOGENOM" id="CLU_905239_0_0_9"/>
<dbReference type="eggNOG" id="COG4783">
    <property type="taxonomic scope" value="Bacteria"/>
</dbReference>
<dbReference type="EMBL" id="ADKX01000039">
    <property type="protein sequence ID" value="EFW04383.1"/>
    <property type="molecule type" value="Genomic_DNA"/>
</dbReference>
<dbReference type="SUPFAM" id="SSF116965">
    <property type="entry name" value="Hypothetical protein MPN330"/>
    <property type="match status" value="1"/>
</dbReference>
<comment type="caution">
    <text evidence="1">The sequence shown here is derived from an EMBL/GenBank/DDBJ whole genome shotgun (WGS) entry which is preliminary data.</text>
</comment>
<protein>
    <recommendedName>
        <fullName evidence="3">TPR repeat-containing protein</fullName>
    </recommendedName>
</protein>
<dbReference type="Proteomes" id="UP000003157">
    <property type="component" value="Unassembled WGS sequence"/>
</dbReference>
<evidence type="ECO:0000313" key="1">
    <source>
        <dbReference type="EMBL" id="EFW04383.1"/>
    </source>
</evidence>
<proteinExistence type="predicted"/>
<organism evidence="1 2">
    <name type="scientific">Coprobacillus cateniformis</name>
    <dbReference type="NCBI Taxonomy" id="100884"/>
    <lineage>
        <taxon>Bacteria</taxon>
        <taxon>Bacillati</taxon>
        <taxon>Bacillota</taxon>
        <taxon>Erysipelotrichia</taxon>
        <taxon>Erysipelotrichales</taxon>
        <taxon>Coprobacillaceae</taxon>
        <taxon>Coprobacillus</taxon>
    </lineage>
</organism>
<dbReference type="STRING" id="100884.GCA_000269565_00320"/>
<sequence length="307" mass="36185">MIEELIQCGDYQQALTMLEDMDDESVRYLRLVCLVGMGEYQQAKTEGAWAKANAKETYYDVVSMYVTTLKELGEFEEAINILIEELSMPYIPYQYETLFNTAYDEVLLDKQEANYEVESKNQIFSIEEISQVLKNKECNEDLLYMALDQLQQLNVRMIIPVIQDYLMNPQNHFFAKTLLIEIMIDQQIDEDIQVEKFGRYYDINPSYMALVLEQTQYAETLKYLQNGIEDENPSLFEQCVEYLEYTLYALYPQDIYEEDCHVLAAAIHYYVATLQSMDIDLDDLEVMYYCDKFEIEQQILALKQIEC</sequence>
<name>E7GD24_9FIRM</name>
<reference evidence="1 2" key="1">
    <citation type="submission" date="2010-12" db="EMBL/GenBank/DDBJ databases">
        <title>The Genome Sequence of Coprobacillus sp. strain 29_1.</title>
        <authorList>
            <consortium name="The Broad Institute Genome Sequencing Platform"/>
            <person name="Earl A."/>
            <person name="Ward D."/>
            <person name="Feldgarden M."/>
            <person name="Gevers D."/>
            <person name="Daigneault M."/>
            <person name="Sibley C.D."/>
            <person name="White A."/>
            <person name="Strauss J."/>
            <person name="Allen-Vercoe E."/>
            <person name="Young S.K."/>
            <person name="Zeng Q."/>
            <person name="Gargeya S."/>
            <person name="Fitzgerald M."/>
            <person name="Haas B."/>
            <person name="Abouelleil A."/>
            <person name="Alvarado L."/>
            <person name="Arachchi H.M."/>
            <person name="Berlin A."/>
            <person name="Brown A."/>
            <person name="Chapman S.B."/>
            <person name="Chen Z."/>
            <person name="Dunbar C."/>
            <person name="Freedman E."/>
            <person name="Gearin G."/>
            <person name="Gellesch M."/>
            <person name="Goldberg J."/>
            <person name="Griggs A."/>
            <person name="Gujja S."/>
            <person name="Heilman E."/>
            <person name="Heiman D."/>
            <person name="Howarth C."/>
            <person name="Larson L."/>
            <person name="Lui A."/>
            <person name="MacDonald P.J.P."/>
            <person name="Mehta T."/>
            <person name="Montmayeur A."/>
            <person name="Murphy C."/>
            <person name="Neiman D."/>
            <person name="Pearson M."/>
            <person name="Priest M."/>
            <person name="Roberts A."/>
            <person name="Saif S."/>
            <person name="Shea T."/>
            <person name="Shenoy N."/>
            <person name="Sisk P."/>
            <person name="Stolte C."/>
            <person name="Sykes S."/>
            <person name="White J."/>
            <person name="Yandava C."/>
            <person name="Nusbaum C."/>
            <person name="Birren B."/>
        </authorList>
    </citation>
    <scope>NUCLEOTIDE SEQUENCE [LARGE SCALE GENOMIC DNA]</scope>
    <source>
        <strain evidence="1 2">29_1</strain>
    </source>
</reference>
<evidence type="ECO:0008006" key="3">
    <source>
        <dbReference type="Google" id="ProtNLM"/>
    </source>
</evidence>
<evidence type="ECO:0000313" key="2">
    <source>
        <dbReference type="Proteomes" id="UP000003157"/>
    </source>
</evidence>
<keyword evidence="2" id="KW-1185">Reference proteome</keyword>
<dbReference type="AlphaFoldDB" id="E7GD24"/>
<dbReference type="GeneID" id="78228242"/>
<dbReference type="RefSeq" id="WP_008789754.1">
    <property type="nucleotide sequence ID" value="NZ_AKCB01000001.1"/>
</dbReference>
<dbReference type="OrthoDB" id="388669at2"/>